<dbReference type="Proteomes" id="UP000501690">
    <property type="component" value="Linkage Group LG9"/>
</dbReference>
<organism evidence="1 2">
    <name type="scientific">Vigna unguiculata</name>
    <name type="common">Cowpea</name>
    <dbReference type="NCBI Taxonomy" id="3917"/>
    <lineage>
        <taxon>Eukaryota</taxon>
        <taxon>Viridiplantae</taxon>
        <taxon>Streptophyta</taxon>
        <taxon>Embryophyta</taxon>
        <taxon>Tracheophyta</taxon>
        <taxon>Spermatophyta</taxon>
        <taxon>Magnoliopsida</taxon>
        <taxon>eudicotyledons</taxon>
        <taxon>Gunneridae</taxon>
        <taxon>Pentapetalae</taxon>
        <taxon>rosids</taxon>
        <taxon>fabids</taxon>
        <taxon>Fabales</taxon>
        <taxon>Fabaceae</taxon>
        <taxon>Papilionoideae</taxon>
        <taxon>50 kb inversion clade</taxon>
        <taxon>NPAAA clade</taxon>
        <taxon>indigoferoid/millettioid clade</taxon>
        <taxon>Phaseoleae</taxon>
        <taxon>Vigna</taxon>
    </lineage>
</organism>
<keyword evidence="2" id="KW-1185">Reference proteome</keyword>
<protein>
    <submittedName>
        <fullName evidence="1">Uncharacterized protein</fullName>
    </submittedName>
</protein>
<evidence type="ECO:0000313" key="2">
    <source>
        <dbReference type="Proteomes" id="UP000501690"/>
    </source>
</evidence>
<gene>
    <name evidence="1" type="ORF">DEO72_LG9g1343</name>
</gene>
<reference evidence="1 2" key="1">
    <citation type="submission" date="2019-04" db="EMBL/GenBank/DDBJ databases">
        <title>An improved genome assembly and genetic linkage map for asparagus bean, Vigna unguiculata ssp. sesquipedialis.</title>
        <authorList>
            <person name="Xia Q."/>
            <person name="Zhang R."/>
            <person name="Dong Y."/>
        </authorList>
    </citation>
    <scope>NUCLEOTIDE SEQUENCE [LARGE SCALE GENOMIC DNA]</scope>
    <source>
        <tissue evidence="1">Leaf</tissue>
    </source>
</reference>
<evidence type="ECO:0000313" key="1">
    <source>
        <dbReference type="EMBL" id="QCE06331.1"/>
    </source>
</evidence>
<sequence length="154" mass="16843">MVAWTALQWWRVKLDAQGAENVNGGVAVLMVVDGDGVKRATCGGVAVLFYARRWRCAAREVAERSREEENGVAMMVALRRRFAQMQVRGGGAWSCDGGRKRRREWKKMVVFGLVAAVVQRRCDAGLLLFPASFSGGRRGDGGGSCHGDGRRGEN</sequence>
<dbReference type="EMBL" id="CP039353">
    <property type="protein sequence ID" value="QCE06331.1"/>
    <property type="molecule type" value="Genomic_DNA"/>
</dbReference>
<proteinExistence type="predicted"/>
<dbReference type="AlphaFoldDB" id="A0A4D6N0F9"/>
<accession>A0A4D6N0F9</accession>
<name>A0A4D6N0F9_VIGUN</name>